<dbReference type="InterPro" id="IPR036390">
    <property type="entry name" value="WH_DNA-bd_sf"/>
</dbReference>
<dbReference type="KEGG" id="apo:Arcpr_1549"/>
<evidence type="ECO:0000313" key="1">
    <source>
        <dbReference type="EMBL" id="ADB58595.1"/>
    </source>
</evidence>
<dbReference type="eggNOG" id="arCOG03698">
    <property type="taxonomic scope" value="Archaea"/>
</dbReference>
<dbReference type="AlphaFoldDB" id="D2REQ1"/>
<dbReference type="HOGENOM" id="CLU_1631531_0_0_2"/>
<proteinExistence type="predicted"/>
<dbReference type="OrthoDB" id="45652at2157"/>
<gene>
    <name evidence="1" type="ordered locus">Arcpr_1549</name>
</gene>
<dbReference type="SUPFAM" id="SSF46785">
    <property type="entry name" value="Winged helix' DNA-binding domain"/>
    <property type="match status" value="1"/>
</dbReference>
<dbReference type="InterPro" id="IPR019254">
    <property type="entry name" value="DUF2250"/>
</dbReference>
<protein>
    <submittedName>
        <fullName evidence="1">Uncharacterized protein</fullName>
    </submittedName>
</protein>
<dbReference type="Pfam" id="PF10007">
    <property type="entry name" value="DUF2250"/>
    <property type="match status" value="1"/>
</dbReference>
<organism evidence="1 2">
    <name type="scientific">Archaeoglobus profundus (strain DSM 5631 / JCM 9629 / NBRC 100127 / Av18)</name>
    <dbReference type="NCBI Taxonomy" id="572546"/>
    <lineage>
        <taxon>Archaea</taxon>
        <taxon>Methanobacteriati</taxon>
        <taxon>Methanobacteriota</taxon>
        <taxon>Archaeoglobi</taxon>
        <taxon>Archaeoglobales</taxon>
        <taxon>Archaeoglobaceae</taxon>
        <taxon>Archaeoglobus</taxon>
    </lineage>
</organism>
<dbReference type="STRING" id="572546.Arcpr_1549"/>
<reference evidence="1 2" key="1">
    <citation type="journal article" date="2010" name="Stand. Genomic Sci.">
        <title>Complete genome sequence of Archaeoglobus profundus type strain (AV18).</title>
        <authorList>
            <person name="von Jan M."/>
            <person name="Lapidus A."/>
            <person name="Del Rio T.G."/>
            <person name="Copeland A."/>
            <person name="Tice H."/>
            <person name="Cheng J.F."/>
            <person name="Lucas S."/>
            <person name="Chen F."/>
            <person name="Nolan M."/>
            <person name="Goodwin L."/>
            <person name="Han C."/>
            <person name="Pitluck S."/>
            <person name="Liolios K."/>
            <person name="Ivanova N."/>
            <person name="Mavromatis K."/>
            <person name="Ovchinnikova G."/>
            <person name="Chertkov O."/>
            <person name="Pati A."/>
            <person name="Chen A."/>
            <person name="Palaniappan K."/>
            <person name="Land M."/>
            <person name="Hauser L."/>
            <person name="Chang Y.J."/>
            <person name="Jeffries C.D."/>
            <person name="Saunders E."/>
            <person name="Brettin T."/>
            <person name="Detter J.C."/>
            <person name="Chain P."/>
            <person name="Eichinger K."/>
            <person name="Huber H."/>
            <person name="Spring S."/>
            <person name="Rohde M."/>
            <person name="Goker M."/>
            <person name="Wirth R."/>
            <person name="Woyke T."/>
            <person name="Bristow J."/>
            <person name="Eisen J.A."/>
            <person name="Markowitz V."/>
            <person name="Hugenholtz P."/>
            <person name="Kyrpides N.C."/>
            <person name="Klenk H.P."/>
        </authorList>
    </citation>
    <scope>NUCLEOTIDE SEQUENCE [LARGE SCALE GENOMIC DNA]</scope>
    <source>
        <strain evidence="2">DSM 5631 / JCM 9629 / NBRC 100127 / Av18</strain>
    </source>
</reference>
<evidence type="ECO:0000313" key="2">
    <source>
        <dbReference type="Proteomes" id="UP000001901"/>
    </source>
</evidence>
<sequence length="164" mass="19438">MQFFPIHLYILLHLKRANVNYVKMIAKMIELSLELVKTALDDLMKAGLVERDQGSALKRSKAKFKKAFEVRKHHTYYKLSREGDLLVRRIDERWLRENLTVPYDLFKALMKTEDFKSACKEAGFNESEFFEEFLLHRLITPSGKKTKFFKMLTTMLSDRLIDLQ</sequence>
<name>D2REQ1_ARCPA</name>
<dbReference type="PaxDb" id="572546-Arcpr_1549"/>
<dbReference type="EMBL" id="CP001857">
    <property type="protein sequence ID" value="ADB58595.1"/>
    <property type="molecule type" value="Genomic_DNA"/>
</dbReference>
<keyword evidence="2" id="KW-1185">Reference proteome</keyword>
<dbReference type="Proteomes" id="UP000001901">
    <property type="component" value="Chromosome"/>
</dbReference>
<dbReference type="Gene3D" id="1.10.10.10">
    <property type="entry name" value="Winged helix-like DNA-binding domain superfamily/Winged helix DNA-binding domain"/>
    <property type="match status" value="1"/>
</dbReference>
<accession>D2REQ1</accession>
<dbReference type="InterPro" id="IPR036388">
    <property type="entry name" value="WH-like_DNA-bd_sf"/>
</dbReference>